<dbReference type="GO" id="GO:0005874">
    <property type="term" value="C:microtubule"/>
    <property type="evidence" value="ECO:0007669"/>
    <property type="project" value="TreeGrafter"/>
</dbReference>
<dbReference type="GO" id="GO:0001578">
    <property type="term" value="P:microtubule bundle formation"/>
    <property type="evidence" value="ECO:0007669"/>
    <property type="project" value="TreeGrafter"/>
</dbReference>
<reference evidence="2" key="1">
    <citation type="submission" date="2013-12" db="EMBL/GenBank/DDBJ databases">
        <authorList>
            <person name="Omoto C.K."/>
            <person name="Sibley D."/>
            <person name="Venepally P."/>
            <person name="Hadjithomas M."/>
            <person name="Karamycheva S."/>
            <person name="Brunk B."/>
            <person name="Roos D."/>
            <person name="Caler E."/>
            <person name="Lorenzi H."/>
        </authorList>
    </citation>
    <scope>NUCLEOTIDE SEQUENCE</scope>
</reference>
<dbReference type="SUPFAM" id="SSF47473">
    <property type="entry name" value="EF-hand"/>
    <property type="match status" value="1"/>
</dbReference>
<dbReference type="GO" id="GO:0015631">
    <property type="term" value="F:tubulin binding"/>
    <property type="evidence" value="ECO:0007669"/>
    <property type="project" value="InterPro"/>
</dbReference>
<dbReference type="InterPro" id="IPR011992">
    <property type="entry name" value="EF-hand-dom_pair"/>
</dbReference>
<dbReference type="GO" id="GO:0046785">
    <property type="term" value="P:microtubule polymerization"/>
    <property type="evidence" value="ECO:0007669"/>
    <property type="project" value="InterPro"/>
</dbReference>
<evidence type="ECO:0000313" key="3">
    <source>
        <dbReference type="Proteomes" id="UP000019763"/>
    </source>
</evidence>
<evidence type="ECO:0000313" key="2">
    <source>
        <dbReference type="EMBL" id="EZG78138.1"/>
    </source>
</evidence>
<dbReference type="InterPro" id="IPR008907">
    <property type="entry name" value="TPP/p25"/>
</dbReference>
<evidence type="ECO:0000256" key="1">
    <source>
        <dbReference type="ARBA" id="ARBA00010994"/>
    </source>
</evidence>
<dbReference type="EMBL" id="AFNH02000311">
    <property type="protein sequence ID" value="EZG78138.1"/>
    <property type="molecule type" value="Genomic_DNA"/>
</dbReference>
<dbReference type="eggNOG" id="KOG4070">
    <property type="taxonomic scope" value="Eukaryota"/>
</dbReference>
<keyword evidence="3" id="KW-1185">Reference proteome</keyword>
<dbReference type="RefSeq" id="XP_011129452.1">
    <property type="nucleotide sequence ID" value="XM_011131150.1"/>
</dbReference>
<dbReference type="VEuPathDB" id="CryptoDB:GNI_040770"/>
<dbReference type="OrthoDB" id="548799at2759"/>
<dbReference type="PANTHER" id="PTHR12932">
    <property type="entry name" value="P25 ALPHA-RELATED"/>
    <property type="match status" value="1"/>
</dbReference>
<name>A0A023BA70_GRENI</name>
<protein>
    <submittedName>
        <fullName evidence="2">P25-alpha</fullName>
    </submittedName>
</protein>
<gene>
    <name evidence="2" type="ORF">GNI_040770</name>
</gene>
<sequence>MQEVFQRYAAFGANRQAKDVGLENVKFAKLCRENDLLDRTQADLVWTKVMRKERKMNFEQFKIALQEIAKVKGVDLTQVEAKLGGPKTTGATEFADDDWVKRQTDVGLYTGKYKHKFDAATGKGIGAAGDKDDFVPQDLTQLLDRTPADIRGRK</sequence>
<dbReference type="OMA" id="GYVNAYK"/>
<dbReference type="Pfam" id="PF05517">
    <property type="entry name" value="p25-alpha"/>
    <property type="match status" value="1"/>
</dbReference>
<dbReference type="GeneID" id="22911574"/>
<comment type="caution">
    <text evidence="2">The sequence shown here is derived from an EMBL/GenBank/DDBJ whole genome shotgun (WGS) entry which is preliminary data.</text>
</comment>
<dbReference type="Gene3D" id="1.10.238.10">
    <property type="entry name" value="EF-hand"/>
    <property type="match status" value="1"/>
</dbReference>
<dbReference type="AlphaFoldDB" id="A0A023BA70"/>
<organism evidence="2 3">
    <name type="scientific">Gregarina niphandrodes</name>
    <name type="common">Septate eugregarine</name>
    <dbReference type="NCBI Taxonomy" id="110365"/>
    <lineage>
        <taxon>Eukaryota</taxon>
        <taxon>Sar</taxon>
        <taxon>Alveolata</taxon>
        <taxon>Apicomplexa</taxon>
        <taxon>Conoidasida</taxon>
        <taxon>Gregarinasina</taxon>
        <taxon>Eugregarinorida</taxon>
        <taxon>Gregarinidae</taxon>
        <taxon>Gregarina</taxon>
    </lineage>
</organism>
<dbReference type="GO" id="GO:0032273">
    <property type="term" value="P:positive regulation of protein polymerization"/>
    <property type="evidence" value="ECO:0007669"/>
    <property type="project" value="TreeGrafter"/>
</dbReference>
<comment type="similarity">
    <text evidence="1">Belongs to the TPPP family.</text>
</comment>
<accession>A0A023BA70</accession>
<dbReference type="Proteomes" id="UP000019763">
    <property type="component" value="Unassembled WGS sequence"/>
</dbReference>
<dbReference type="PANTHER" id="PTHR12932:SF9">
    <property type="entry name" value="TUBULIN POLYMERIZATION-PROMOTING PROTEIN HOMOLOG"/>
    <property type="match status" value="1"/>
</dbReference>
<proteinExistence type="inferred from homology"/>